<feature type="region of interest" description="Disordered" evidence="1">
    <location>
        <begin position="58"/>
        <end position="79"/>
    </location>
</feature>
<evidence type="ECO:0000256" key="1">
    <source>
        <dbReference type="SAM" id="MobiDB-lite"/>
    </source>
</evidence>
<dbReference type="HOGENOM" id="CLU_115880_0_1_9"/>
<evidence type="ECO:0000313" key="3">
    <source>
        <dbReference type="Proteomes" id="UP000010880"/>
    </source>
</evidence>
<dbReference type="OrthoDB" id="9796262at2"/>
<accession>L0K8A1</accession>
<feature type="region of interest" description="Disordered" evidence="1">
    <location>
        <begin position="122"/>
        <end position="154"/>
    </location>
</feature>
<reference evidence="3" key="1">
    <citation type="submission" date="2012-02" db="EMBL/GenBank/DDBJ databases">
        <title>The complete genome of Halobacteroides halobius DSM 5150.</title>
        <authorList>
            <person name="Lucas S."/>
            <person name="Copeland A."/>
            <person name="Lapidus A."/>
            <person name="Glavina del Rio T."/>
            <person name="Dalin E."/>
            <person name="Tice H."/>
            <person name="Bruce D."/>
            <person name="Goodwin L."/>
            <person name="Pitluck S."/>
            <person name="Peters L."/>
            <person name="Mikhailova N."/>
            <person name="Gu W."/>
            <person name="Kyrpides N."/>
            <person name="Mavromatis K."/>
            <person name="Ivanova N."/>
            <person name="Brettin T."/>
            <person name="Detter J.C."/>
            <person name="Han C."/>
            <person name="Larimer F."/>
            <person name="Land M."/>
            <person name="Hauser L."/>
            <person name="Markowitz V."/>
            <person name="Cheng J.-F."/>
            <person name="Hugenholtz P."/>
            <person name="Woyke T."/>
            <person name="Wu D."/>
            <person name="Tindall B."/>
            <person name="Pomrenke H."/>
            <person name="Brambilla E."/>
            <person name="Klenk H.-P."/>
            <person name="Eisen J.A."/>
        </authorList>
    </citation>
    <scope>NUCLEOTIDE SEQUENCE [LARGE SCALE GENOMIC DNA]</scope>
    <source>
        <strain evidence="3">ATCC 35273 / DSM 5150 / MD-1</strain>
    </source>
</reference>
<dbReference type="NCBIfam" id="TIGR02874">
    <property type="entry name" value="spore_ytfJ"/>
    <property type="match status" value="1"/>
</dbReference>
<dbReference type="EMBL" id="CP003359">
    <property type="protein sequence ID" value="AGB40589.1"/>
    <property type="molecule type" value="Genomic_DNA"/>
</dbReference>
<evidence type="ECO:0000313" key="2">
    <source>
        <dbReference type="EMBL" id="AGB40589.1"/>
    </source>
</evidence>
<dbReference type="InterPro" id="IPR014229">
    <property type="entry name" value="Spore_YtfJ"/>
</dbReference>
<dbReference type="STRING" id="748449.Halha_0616"/>
<protein>
    <submittedName>
        <fullName evidence="2">Sporulation protein YtfJ</fullName>
    </submittedName>
</protein>
<dbReference type="RefSeq" id="WP_015326315.1">
    <property type="nucleotide sequence ID" value="NC_019978.1"/>
</dbReference>
<sequence length="154" mass="16391">MGDHPIEGLMSAAMENIQEMVEVNTIVGDAVETKDGTVIIPISKVNFGFGAGGAEYAVPKKKKKDKKGSSQAGFGGGSGAGVMLNPMAFLVVDENQVRLLPVSGNAVLDQLLNVAPQVIDQLKGGNKKNKEQQEDKKKEKEAKTKAEERANIKL</sequence>
<dbReference type="PIRSF" id="PIRSF021377">
    <property type="entry name" value="YtfJ"/>
    <property type="match status" value="1"/>
</dbReference>
<feature type="compositionally biased region" description="Basic and acidic residues" evidence="1">
    <location>
        <begin position="128"/>
        <end position="154"/>
    </location>
</feature>
<keyword evidence="3" id="KW-1185">Reference proteome</keyword>
<dbReference type="eggNOG" id="COG3874">
    <property type="taxonomic scope" value="Bacteria"/>
</dbReference>
<dbReference type="PANTHER" id="PTHR39162">
    <property type="entry name" value="GLL3345 PROTEIN"/>
    <property type="match status" value="1"/>
</dbReference>
<name>L0K8A1_HALHC</name>
<dbReference type="PANTHER" id="PTHR39162:SF1">
    <property type="entry name" value="SPORULATION PROTEIN YTFJ"/>
    <property type="match status" value="1"/>
</dbReference>
<proteinExistence type="predicted"/>
<organism evidence="2 3">
    <name type="scientific">Halobacteroides halobius (strain ATCC 35273 / DSM 5150 / MD-1)</name>
    <dbReference type="NCBI Taxonomy" id="748449"/>
    <lineage>
        <taxon>Bacteria</taxon>
        <taxon>Bacillati</taxon>
        <taxon>Bacillota</taxon>
        <taxon>Clostridia</taxon>
        <taxon>Halanaerobiales</taxon>
        <taxon>Halobacteroidaceae</taxon>
        <taxon>Halobacteroides</taxon>
    </lineage>
</organism>
<dbReference type="Pfam" id="PF09579">
    <property type="entry name" value="Spore_YtfJ"/>
    <property type="match status" value="1"/>
</dbReference>
<dbReference type="AlphaFoldDB" id="L0K8A1"/>
<gene>
    <name evidence="2" type="ordered locus">Halha_0616</name>
</gene>
<dbReference type="Proteomes" id="UP000010880">
    <property type="component" value="Chromosome"/>
</dbReference>
<dbReference type="KEGG" id="hhl:Halha_0616"/>
<dbReference type="PATRIC" id="fig|748449.3.peg.576"/>